<feature type="chain" id="PRO_5046087893" evidence="1">
    <location>
        <begin position="24"/>
        <end position="44"/>
    </location>
</feature>
<dbReference type="EMBL" id="JBHTRV010000014">
    <property type="protein sequence ID" value="MFE5982020.1"/>
    <property type="molecule type" value="Genomic_DNA"/>
</dbReference>
<organism evidence="2 3">
    <name type="scientific">Streptomyces wedmorensis</name>
    <dbReference type="NCBI Taxonomy" id="43759"/>
    <lineage>
        <taxon>Bacteria</taxon>
        <taxon>Bacillati</taxon>
        <taxon>Actinomycetota</taxon>
        <taxon>Actinomycetes</taxon>
        <taxon>Kitasatosporales</taxon>
        <taxon>Streptomycetaceae</taxon>
        <taxon>Streptomyces</taxon>
    </lineage>
</organism>
<reference evidence="2 3" key="1">
    <citation type="submission" date="2024-09" db="EMBL/GenBank/DDBJ databases">
        <title>The Natural Products Discovery Center: Release of the First 8490 Sequenced Strains for Exploring Actinobacteria Biosynthetic Diversity.</title>
        <authorList>
            <person name="Kalkreuter E."/>
            <person name="Kautsar S.A."/>
            <person name="Yang D."/>
            <person name="Bader C.D."/>
            <person name="Teijaro C.N."/>
            <person name="Fluegel L."/>
            <person name="Davis C.M."/>
            <person name="Simpson J.R."/>
            <person name="Lauterbach L."/>
            <person name="Steele A.D."/>
            <person name="Gui C."/>
            <person name="Meng S."/>
            <person name="Li G."/>
            <person name="Viehrig K."/>
            <person name="Ye F."/>
            <person name="Su P."/>
            <person name="Kiefer A.F."/>
            <person name="Nichols A."/>
            <person name="Cepeda A.J."/>
            <person name="Yan W."/>
            <person name="Fan B."/>
            <person name="Jiang Y."/>
            <person name="Adhikari A."/>
            <person name="Zheng C.-J."/>
            <person name="Schuster L."/>
            <person name="Cowan T.M."/>
            <person name="Smanski M.J."/>
            <person name="Chevrette M.G."/>
            <person name="De Carvalho L.P.S."/>
            <person name="Shen B."/>
        </authorList>
    </citation>
    <scope>NUCLEOTIDE SEQUENCE [LARGE SCALE GENOMIC DNA]</scope>
    <source>
        <strain evidence="2 3">NPDC056472</strain>
    </source>
</reference>
<feature type="signal peptide" evidence="1">
    <location>
        <begin position="1"/>
        <end position="23"/>
    </location>
</feature>
<name>A0ABW6IZ04_STRWE</name>
<comment type="caution">
    <text evidence="2">The sequence shown here is derived from an EMBL/GenBank/DDBJ whole genome shotgun (WGS) entry which is preliminary data.</text>
</comment>
<evidence type="ECO:0000256" key="1">
    <source>
        <dbReference type="SAM" id="SignalP"/>
    </source>
</evidence>
<evidence type="ECO:0000313" key="3">
    <source>
        <dbReference type="Proteomes" id="UP001600424"/>
    </source>
</evidence>
<accession>A0ABW6IZ04</accession>
<proteinExistence type="predicted"/>
<keyword evidence="3" id="KW-1185">Reference proteome</keyword>
<protein>
    <submittedName>
        <fullName evidence="2">Uncharacterized protein</fullName>
    </submittedName>
</protein>
<sequence length="44" mass="4305">MSRTIRTLAALALSALLAGGVVAAASASSDGGRQTVAGDDMGWQ</sequence>
<dbReference type="Proteomes" id="UP001600424">
    <property type="component" value="Unassembled WGS sequence"/>
</dbReference>
<dbReference type="RefSeq" id="WP_017236274.1">
    <property type="nucleotide sequence ID" value="NZ_JBHTRV010000014.1"/>
</dbReference>
<gene>
    <name evidence="2" type="ORF">ACFQ63_20210</name>
</gene>
<evidence type="ECO:0000313" key="2">
    <source>
        <dbReference type="EMBL" id="MFE5982020.1"/>
    </source>
</evidence>
<keyword evidence="1" id="KW-0732">Signal</keyword>